<dbReference type="Proteomes" id="UP000000305">
    <property type="component" value="Unassembled WGS sequence"/>
</dbReference>
<keyword evidence="1 2" id="KW-0732">Signal</keyword>
<evidence type="ECO:0000313" key="4">
    <source>
        <dbReference type="Proteomes" id="UP000000305"/>
    </source>
</evidence>
<dbReference type="InParanoid" id="E9GCW8"/>
<dbReference type="OrthoDB" id="6338442at2759"/>
<dbReference type="eggNOG" id="ENOG502S49W">
    <property type="taxonomic scope" value="Eukaryota"/>
</dbReference>
<reference evidence="3 4" key="1">
    <citation type="journal article" date="2011" name="Science">
        <title>The ecoresponsive genome of Daphnia pulex.</title>
        <authorList>
            <person name="Colbourne J.K."/>
            <person name="Pfrender M.E."/>
            <person name="Gilbert D."/>
            <person name="Thomas W.K."/>
            <person name="Tucker A."/>
            <person name="Oakley T.H."/>
            <person name="Tokishita S."/>
            <person name="Aerts A."/>
            <person name="Arnold G.J."/>
            <person name="Basu M.K."/>
            <person name="Bauer D.J."/>
            <person name="Caceres C.E."/>
            <person name="Carmel L."/>
            <person name="Casola C."/>
            <person name="Choi J.H."/>
            <person name="Detter J.C."/>
            <person name="Dong Q."/>
            <person name="Dusheyko S."/>
            <person name="Eads B.D."/>
            <person name="Frohlich T."/>
            <person name="Geiler-Samerotte K.A."/>
            <person name="Gerlach D."/>
            <person name="Hatcher P."/>
            <person name="Jogdeo S."/>
            <person name="Krijgsveld J."/>
            <person name="Kriventseva E.V."/>
            <person name="Kultz D."/>
            <person name="Laforsch C."/>
            <person name="Lindquist E."/>
            <person name="Lopez J."/>
            <person name="Manak J.R."/>
            <person name="Muller J."/>
            <person name="Pangilinan J."/>
            <person name="Patwardhan R.P."/>
            <person name="Pitluck S."/>
            <person name="Pritham E.J."/>
            <person name="Rechtsteiner A."/>
            <person name="Rho M."/>
            <person name="Rogozin I.B."/>
            <person name="Sakarya O."/>
            <person name="Salamov A."/>
            <person name="Schaack S."/>
            <person name="Shapiro H."/>
            <person name="Shiga Y."/>
            <person name="Skalitzky C."/>
            <person name="Smith Z."/>
            <person name="Souvorov A."/>
            <person name="Sung W."/>
            <person name="Tang Z."/>
            <person name="Tsuchiya D."/>
            <person name="Tu H."/>
            <person name="Vos H."/>
            <person name="Wang M."/>
            <person name="Wolf Y.I."/>
            <person name="Yamagata H."/>
            <person name="Yamada T."/>
            <person name="Ye Y."/>
            <person name="Shaw J.R."/>
            <person name="Andrews J."/>
            <person name="Crease T.J."/>
            <person name="Tang H."/>
            <person name="Lucas S.M."/>
            <person name="Robertson H.M."/>
            <person name="Bork P."/>
            <person name="Koonin E.V."/>
            <person name="Zdobnov E.M."/>
            <person name="Grigoriev I.V."/>
            <person name="Lynch M."/>
            <person name="Boore J.L."/>
        </authorList>
    </citation>
    <scope>NUCLEOTIDE SEQUENCE [LARGE SCALE GENOMIC DNA]</scope>
</reference>
<dbReference type="STRING" id="6669.E9GCW8"/>
<evidence type="ECO:0000256" key="1">
    <source>
        <dbReference type="ARBA" id="ARBA00022729"/>
    </source>
</evidence>
<feature type="chain" id="PRO_5003237351" description="Snake toxin/toxin-like domain-containing protein" evidence="2">
    <location>
        <begin position="25"/>
        <end position="201"/>
    </location>
</feature>
<dbReference type="PANTHER" id="PTHR16983">
    <property type="entry name" value="UPAR/LY6 DOMAIN-CONTAINING PROTEIN"/>
    <property type="match status" value="1"/>
</dbReference>
<proteinExistence type="predicted"/>
<dbReference type="SUPFAM" id="SSF57302">
    <property type="entry name" value="Snake toxin-like"/>
    <property type="match status" value="1"/>
</dbReference>
<dbReference type="InterPro" id="IPR045860">
    <property type="entry name" value="Snake_toxin-like_sf"/>
</dbReference>
<dbReference type="KEGG" id="dpx:DAPPUDRAFT_240905"/>
<evidence type="ECO:0000256" key="2">
    <source>
        <dbReference type="SAM" id="SignalP"/>
    </source>
</evidence>
<dbReference type="CDD" id="cd00117">
    <property type="entry name" value="TFP"/>
    <property type="match status" value="1"/>
</dbReference>
<dbReference type="PANTHER" id="PTHR16983:SF10">
    <property type="entry name" value="PROTEIN QUIVER"/>
    <property type="match status" value="1"/>
</dbReference>
<protein>
    <recommendedName>
        <fullName evidence="5">Snake toxin/toxin-like domain-containing protein</fullName>
    </recommendedName>
</protein>
<gene>
    <name evidence="3" type="ORF">DAPPUDRAFT_240905</name>
</gene>
<feature type="signal peptide" evidence="2">
    <location>
        <begin position="1"/>
        <end position="24"/>
    </location>
</feature>
<name>E9GCW8_DAPPU</name>
<keyword evidence="4" id="KW-1185">Reference proteome</keyword>
<dbReference type="FunCoup" id="E9GCW8">
    <property type="interactions" value="5"/>
</dbReference>
<evidence type="ECO:0008006" key="5">
    <source>
        <dbReference type="Google" id="ProtNLM"/>
    </source>
</evidence>
<dbReference type="EMBL" id="GL732539">
    <property type="protein sequence ID" value="EFX82790.1"/>
    <property type="molecule type" value="Genomic_DNA"/>
</dbReference>
<dbReference type="HOGENOM" id="CLU_1361657_0_0_1"/>
<sequence>MSTKLDSLVLLVTISALLWPTGRGQLWVKENDSSGFDIGHNQEPLLTRRIRQFSGPSTTTIADNNNGQPNQNHSPLTCHQCRSFEDGDQCIHLAVNSSIFNEPCGSQHTACMVKRFSYTENATSPLALWYIERNCSAKCEPGCLILGERTKQIVHQLYACISCCKEKLCNIGNGAHHLIFDHRLAAIVFLLWIFFKTEQKT</sequence>
<accession>E9GCW8</accession>
<dbReference type="InterPro" id="IPR051110">
    <property type="entry name" value="Ly-6/neurotoxin-like_GPI-ap"/>
</dbReference>
<evidence type="ECO:0000313" key="3">
    <source>
        <dbReference type="EMBL" id="EFX82790.1"/>
    </source>
</evidence>
<organism evidence="3 4">
    <name type="scientific">Daphnia pulex</name>
    <name type="common">Water flea</name>
    <dbReference type="NCBI Taxonomy" id="6669"/>
    <lineage>
        <taxon>Eukaryota</taxon>
        <taxon>Metazoa</taxon>
        <taxon>Ecdysozoa</taxon>
        <taxon>Arthropoda</taxon>
        <taxon>Crustacea</taxon>
        <taxon>Branchiopoda</taxon>
        <taxon>Diplostraca</taxon>
        <taxon>Cladocera</taxon>
        <taxon>Anomopoda</taxon>
        <taxon>Daphniidae</taxon>
        <taxon>Daphnia</taxon>
    </lineage>
</organism>
<dbReference type="PhylomeDB" id="E9GCW8"/>
<dbReference type="AlphaFoldDB" id="E9GCW8"/>